<organism evidence="2 3">
    <name type="scientific">Marchantia polymorpha</name>
    <name type="common">Common liverwort</name>
    <name type="synonym">Marchantia aquatica</name>
    <dbReference type="NCBI Taxonomy" id="3197"/>
    <lineage>
        <taxon>Eukaryota</taxon>
        <taxon>Viridiplantae</taxon>
        <taxon>Streptophyta</taxon>
        <taxon>Embryophyta</taxon>
        <taxon>Marchantiophyta</taxon>
        <taxon>Marchantiopsida</taxon>
        <taxon>Marchantiidae</taxon>
        <taxon>Marchantiales</taxon>
        <taxon>Marchantiaceae</taxon>
        <taxon>Marchantia</taxon>
    </lineage>
</organism>
<feature type="region of interest" description="Disordered" evidence="1">
    <location>
        <begin position="172"/>
        <end position="193"/>
    </location>
</feature>
<dbReference type="AlphaFoldDB" id="A0A2R6VZW3"/>
<proteinExistence type="predicted"/>
<accession>A0A2R6VZW3</accession>
<feature type="region of interest" description="Disordered" evidence="1">
    <location>
        <begin position="1"/>
        <end position="28"/>
    </location>
</feature>
<dbReference type="Proteomes" id="UP000244005">
    <property type="component" value="Unassembled WGS sequence"/>
</dbReference>
<protein>
    <submittedName>
        <fullName evidence="2">Uncharacterized protein</fullName>
    </submittedName>
</protein>
<sequence>MAVLSSPQLIGRGAGEASESEDSERTDGPSLCVATLAGAWDAGSACTAVPVLWYPPPGGVISSTGARPRALPRTLELGRTILLKSFRKRIRRIKNTFGRPTARGRRGLGAECAKRSGRKIRDWRRGGDFSVLYGHEERRNWRPARARERERIGASELKDGGVCKRSLRPRSVNEQKISEGEGRAEKGREGRRRRGRGRAAIGCLALPGRALLLLRRQCASPL</sequence>
<reference evidence="3" key="1">
    <citation type="journal article" date="2017" name="Cell">
        <title>Insights into land plant evolution garnered from the Marchantia polymorpha genome.</title>
        <authorList>
            <person name="Bowman J.L."/>
            <person name="Kohchi T."/>
            <person name="Yamato K.T."/>
            <person name="Jenkins J."/>
            <person name="Shu S."/>
            <person name="Ishizaki K."/>
            <person name="Yamaoka S."/>
            <person name="Nishihama R."/>
            <person name="Nakamura Y."/>
            <person name="Berger F."/>
            <person name="Adam C."/>
            <person name="Aki S.S."/>
            <person name="Althoff F."/>
            <person name="Araki T."/>
            <person name="Arteaga-Vazquez M.A."/>
            <person name="Balasubrmanian S."/>
            <person name="Barry K."/>
            <person name="Bauer D."/>
            <person name="Boehm C.R."/>
            <person name="Briginshaw L."/>
            <person name="Caballero-Perez J."/>
            <person name="Catarino B."/>
            <person name="Chen F."/>
            <person name="Chiyoda S."/>
            <person name="Chovatia M."/>
            <person name="Davies K.M."/>
            <person name="Delmans M."/>
            <person name="Demura T."/>
            <person name="Dierschke T."/>
            <person name="Dolan L."/>
            <person name="Dorantes-Acosta A.E."/>
            <person name="Eklund D.M."/>
            <person name="Florent S.N."/>
            <person name="Flores-Sandoval E."/>
            <person name="Fujiyama A."/>
            <person name="Fukuzawa H."/>
            <person name="Galik B."/>
            <person name="Grimanelli D."/>
            <person name="Grimwood J."/>
            <person name="Grossniklaus U."/>
            <person name="Hamada T."/>
            <person name="Haseloff J."/>
            <person name="Hetherington A.J."/>
            <person name="Higo A."/>
            <person name="Hirakawa Y."/>
            <person name="Hundley H.N."/>
            <person name="Ikeda Y."/>
            <person name="Inoue K."/>
            <person name="Inoue S.I."/>
            <person name="Ishida S."/>
            <person name="Jia Q."/>
            <person name="Kakita M."/>
            <person name="Kanazawa T."/>
            <person name="Kawai Y."/>
            <person name="Kawashima T."/>
            <person name="Kennedy M."/>
            <person name="Kinose K."/>
            <person name="Kinoshita T."/>
            <person name="Kohara Y."/>
            <person name="Koide E."/>
            <person name="Komatsu K."/>
            <person name="Kopischke S."/>
            <person name="Kubo M."/>
            <person name="Kyozuka J."/>
            <person name="Lagercrantz U."/>
            <person name="Lin S.S."/>
            <person name="Lindquist E."/>
            <person name="Lipzen A.M."/>
            <person name="Lu C.W."/>
            <person name="De Luna E."/>
            <person name="Martienssen R.A."/>
            <person name="Minamino N."/>
            <person name="Mizutani M."/>
            <person name="Mizutani M."/>
            <person name="Mochizuki N."/>
            <person name="Monte I."/>
            <person name="Mosher R."/>
            <person name="Nagasaki H."/>
            <person name="Nakagami H."/>
            <person name="Naramoto S."/>
            <person name="Nishitani K."/>
            <person name="Ohtani M."/>
            <person name="Okamoto T."/>
            <person name="Okumura M."/>
            <person name="Phillips J."/>
            <person name="Pollak B."/>
            <person name="Reinders A."/>
            <person name="Rovekamp M."/>
            <person name="Sano R."/>
            <person name="Sawa S."/>
            <person name="Schmid M.W."/>
            <person name="Shirakawa M."/>
            <person name="Solano R."/>
            <person name="Spunde A."/>
            <person name="Suetsugu N."/>
            <person name="Sugano S."/>
            <person name="Sugiyama A."/>
            <person name="Sun R."/>
            <person name="Suzuki Y."/>
            <person name="Takenaka M."/>
            <person name="Takezawa D."/>
            <person name="Tomogane H."/>
            <person name="Tsuzuki M."/>
            <person name="Ueda T."/>
            <person name="Umeda M."/>
            <person name="Ward J.M."/>
            <person name="Watanabe Y."/>
            <person name="Yazaki K."/>
            <person name="Yokoyama R."/>
            <person name="Yoshitake Y."/>
            <person name="Yotsui I."/>
            <person name="Zachgo S."/>
            <person name="Schmutz J."/>
        </authorList>
    </citation>
    <scope>NUCLEOTIDE SEQUENCE [LARGE SCALE GENOMIC DNA]</scope>
    <source>
        <strain evidence="3">Tak-1</strain>
    </source>
</reference>
<evidence type="ECO:0000313" key="2">
    <source>
        <dbReference type="EMBL" id="PTQ27146.1"/>
    </source>
</evidence>
<dbReference type="EMBL" id="KZ772882">
    <property type="protein sequence ID" value="PTQ27146.1"/>
    <property type="molecule type" value="Genomic_DNA"/>
</dbReference>
<evidence type="ECO:0000313" key="3">
    <source>
        <dbReference type="Proteomes" id="UP000244005"/>
    </source>
</evidence>
<name>A0A2R6VZW3_MARPO</name>
<keyword evidence="3" id="KW-1185">Reference proteome</keyword>
<gene>
    <name evidence="2" type="ORF">MARPO_0217s0006</name>
</gene>
<evidence type="ECO:0000256" key="1">
    <source>
        <dbReference type="SAM" id="MobiDB-lite"/>
    </source>
</evidence>
<feature type="compositionally biased region" description="Basic and acidic residues" evidence="1">
    <location>
        <begin position="172"/>
        <end position="188"/>
    </location>
</feature>